<dbReference type="PIRSF" id="PIRSF005303">
    <property type="entry name" value="Thiam_monoph_kin"/>
    <property type="match status" value="1"/>
</dbReference>
<feature type="binding site" evidence="2">
    <location>
        <position position="149"/>
    </location>
    <ligand>
        <name>ATP</name>
        <dbReference type="ChEBI" id="CHEBI:30616"/>
    </ligand>
</feature>
<feature type="binding site" evidence="2">
    <location>
        <position position="33"/>
    </location>
    <ligand>
        <name>Mg(2+)</name>
        <dbReference type="ChEBI" id="CHEBI:18420"/>
        <label>3</label>
    </ligand>
</feature>
<dbReference type="PANTHER" id="PTHR30270">
    <property type="entry name" value="THIAMINE-MONOPHOSPHATE KINASE"/>
    <property type="match status" value="1"/>
</dbReference>
<keyword evidence="6" id="KW-1185">Reference proteome</keyword>
<feature type="binding site" evidence="2">
    <location>
        <position position="321"/>
    </location>
    <ligand>
        <name>substrate</name>
    </ligand>
</feature>
<reference evidence="5 6" key="1">
    <citation type="submission" date="2020-04" db="EMBL/GenBank/DDBJ databases">
        <title>Usitatibacter rugosus gen. nov., sp. nov. and Usitatibacter palustris sp. nov., novel members of Usitatibacteraceae fam. nov. within the order Nitrosomonadales isolated from soil.</title>
        <authorList>
            <person name="Huber K.J."/>
            <person name="Neumann-Schaal M."/>
            <person name="Geppert A."/>
            <person name="Luckner M."/>
            <person name="Wanner G."/>
            <person name="Overmann J."/>
        </authorList>
    </citation>
    <scope>NUCLEOTIDE SEQUENCE [LARGE SCALE GENOMIC DNA]</scope>
    <source>
        <strain evidence="5 6">0125_3</strain>
    </source>
</reference>
<keyword evidence="2 5" id="KW-0808">Transferase</keyword>
<dbReference type="Proteomes" id="UP000501534">
    <property type="component" value="Chromosome"/>
</dbReference>
<evidence type="ECO:0000313" key="5">
    <source>
        <dbReference type="EMBL" id="QJR10564.1"/>
    </source>
</evidence>
<dbReference type="SUPFAM" id="SSF55326">
    <property type="entry name" value="PurM N-terminal domain-like"/>
    <property type="match status" value="1"/>
</dbReference>
<dbReference type="Gene3D" id="3.30.1330.10">
    <property type="entry name" value="PurM-like, N-terminal domain"/>
    <property type="match status" value="1"/>
</dbReference>
<dbReference type="InterPro" id="IPR006283">
    <property type="entry name" value="ThiL-like"/>
</dbReference>
<keyword evidence="1 2" id="KW-0784">Thiamine biosynthesis</keyword>
<dbReference type="RefSeq" id="WP_171091178.1">
    <property type="nucleotide sequence ID" value="NZ_CP053069.1"/>
</dbReference>
<evidence type="ECO:0000256" key="1">
    <source>
        <dbReference type="ARBA" id="ARBA00022977"/>
    </source>
</evidence>
<dbReference type="NCBIfam" id="TIGR01379">
    <property type="entry name" value="thiL"/>
    <property type="match status" value="1"/>
</dbReference>
<sequence>MTTQTEKLTSEFDLIARHFTRPAANAVLGVGDDAALIDVSNGMDLAVSTDTMVSGTHFFPDVDPENLGHKSLAVNLSDMAAMGAMPYWATLALTLPSVDHDWLAAFAKGFFDLAEEFNVSLIGGDTTRGPLAMTVTIMGEVPAGAALRRGGAKAGHDIWVSGSVGDAALAVAHRHGKVVLAEADYREAVMRLYEPTPRVALGQALRGLATSAIDISDGLLADIHHICRLSNVGAKVELPLIPVSAIGRKHIGLKEGLTAIVAGGDDYELCFTAASNSRESIAELAEILGVPLTRIGTVSRGKGVSLVDAGGKAVALDGYGFDHFAAS</sequence>
<dbReference type="PANTHER" id="PTHR30270:SF0">
    <property type="entry name" value="THIAMINE-MONOPHOSPHATE KINASE"/>
    <property type="match status" value="1"/>
</dbReference>
<dbReference type="GO" id="GO:0009229">
    <property type="term" value="P:thiamine diphosphate biosynthetic process"/>
    <property type="evidence" value="ECO:0007669"/>
    <property type="project" value="UniProtKB-UniRule"/>
</dbReference>
<dbReference type="CDD" id="cd02194">
    <property type="entry name" value="ThiL"/>
    <property type="match status" value="1"/>
</dbReference>
<dbReference type="Pfam" id="PF00586">
    <property type="entry name" value="AIRS"/>
    <property type="match status" value="1"/>
</dbReference>
<feature type="binding site" evidence="2">
    <location>
        <position position="217"/>
    </location>
    <ligand>
        <name>Mg(2+)</name>
        <dbReference type="ChEBI" id="CHEBI:18420"/>
        <label>5</label>
    </ligand>
</feature>
<keyword evidence="2" id="KW-0547">Nucleotide-binding</keyword>
<dbReference type="SUPFAM" id="SSF56042">
    <property type="entry name" value="PurM C-terminal domain-like"/>
    <property type="match status" value="1"/>
</dbReference>
<evidence type="ECO:0000313" key="6">
    <source>
        <dbReference type="Proteomes" id="UP000501534"/>
    </source>
</evidence>
<feature type="domain" description="PurM-like C-terminal" evidence="4">
    <location>
        <begin position="154"/>
        <end position="307"/>
    </location>
</feature>
<dbReference type="InterPro" id="IPR016188">
    <property type="entry name" value="PurM-like_N"/>
</dbReference>
<dbReference type="GO" id="GO:0009030">
    <property type="term" value="F:thiamine-phosphate kinase activity"/>
    <property type="evidence" value="ECO:0007669"/>
    <property type="project" value="UniProtKB-UniRule"/>
</dbReference>
<evidence type="ECO:0000256" key="2">
    <source>
        <dbReference type="HAMAP-Rule" id="MF_02128"/>
    </source>
</evidence>
<feature type="binding site" evidence="2">
    <location>
        <position position="214"/>
    </location>
    <ligand>
        <name>Mg(2+)</name>
        <dbReference type="ChEBI" id="CHEBI:18420"/>
        <label>3</label>
    </ligand>
</feature>
<keyword evidence="2 5" id="KW-0418">Kinase</keyword>
<dbReference type="InterPro" id="IPR010918">
    <property type="entry name" value="PurM-like_C_dom"/>
</dbReference>
<dbReference type="GO" id="GO:0009228">
    <property type="term" value="P:thiamine biosynthetic process"/>
    <property type="evidence" value="ECO:0007669"/>
    <property type="project" value="UniProtKB-KW"/>
</dbReference>
<dbReference type="InterPro" id="IPR036921">
    <property type="entry name" value="PurM-like_N_sf"/>
</dbReference>
<feature type="binding site" evidence="2">
    <location>
        <position position="33"/>
    </location>
    <ligand>
        <name>Mg(2+)</name>
        <dbReference type="ChEBI" id="CHEBI:18420"/>
        <label>4</label>
    </ligand>
</feature>
<feature type="binding site" evidence="2">
    <location>
        <position position="125"/>
    </location>
    <ligand>
        <name>Mg(2+)</name>
        <dbReference type="ChEBI" id="CHEBI:18420"/>
        <label>1</label>
    </ligand>
</feature>
<dbReference type="InterPro" id="IPR036676">
    <property type="entry name" value="PurM-like_C_sf"/>
</dbReference>
<dbReference type="HAMAP" id="MF_02128">
    <property type="entry name" value="TMP_kinase"/>
    <property type="match status" value="1"/>
</dbReference>
<feature type="binding site" evidence="2">
    <location>
        <position position="78"/>
    </location>
    <ligand>
        <name>Mg(2+)</name>
        <dbReference type="ChEBI" id="CHEBI:18420"/>
        <label>4</label>
    </ligand>
</feature>
<feature type="domain" description="PurM-like N-terminal" evidence="3">
    <location>
        <begin position="31"/>
        <end position="141"/>
    </location>
</feature>
<dbReference type="GO" id="GO:0000287">
    <property type="term" value="F:magnesium ion binding"/>
    <property type="evidence" value="ECO:0007669"/>
    <property type="project" value="UniProtKB-UniRule"/>
</dbReference>
<accession>A0A6M4GVQ3</accession>
<feature type="binding site" evidence="2">
    <location>
        <position position="49"/>
    </location>
    <ligand>
        <name>Mg(2+)</name>
        <dbReference type="ChEBI" id="CHEBI:18420"/>
        <label>1</label>
    </ligand>
</feature>
<feature type="binding site" evidence="2">
    <location>
        <position position="265"/>
    </location>
    <ligand>
        <name>substrate</name>
    </ligand>
</feature>
<protein>
    <recommendedName>
        <fullName evidence="2">Thiamine-monophosphate kinase</fullName>
        <shortName evidence="2">TMP kinase</shortName>
        <shortName evidence="2">Thiamine-phosphate kinase</shortName>
        <ecNumber evidence="2">2.7.4.16</ecNumber>
    </recommendedName>
</protein>
<gene>
    <name evidence="2 5" type="primary">thiL</name>
    <name evidence="5" type="ORF">DSM104443_01628</name>
</gene>
<feature type="binding site" evidence="2">
    <location>
        <position position="50"/>
    </location>
    <ligand>
        <name>Mg(2+)</name>
        <dbReference type="ChEBI" id="CHEBI:18420"/>
        <label>2</label>
    </ligand>
</feature>
<feature type="binding site" evidence="2">
    <location>
        <begin position="124"/>
        <end position="125"/>
    </location>
    <ligand>
        <name>ATP</name>
        <dbReference type="ChEBI" id="CHEBI:30616"/>
    </ligand>
</feature>
<feature type="binding site" evidence="2">
    <location>
        <position position="57"/>
    </location>
    <ligand>
        <name>substrate</name>
    </ligand>
</feature>
<feature type="binding site" evidence="2">
    <location>
        <position position="78"/>
    </location>
    <ligand>
        <name>Mg(2+)</name>
        <dbReference type="ChEBI" id="CHEBI:18420"/>
        <label>3</label>
    </ligand>
</feature>
<dbReference type="Pfam" id="PF02769">
    <property type="entry name" value="AIRS_C"/>
    <property type="match status" value="1"/>
</dbReference>
<dbReference type="EC" id="2.7.4.16" evidence="2"/>
<keyword evidence="2" id="KW-0460">Magnesium</keyword>
<dbReference type="KEGG" id="uru:DSM104443_01628"/>
<dbReference type="Gene3D" id="3.90.650.10">
    <property type="entry name" value="PurM-like C-terminal domain"/>
    <property type="match status" value="1"/>
</dbReference>
<comment type="catalytic activity">
    <reaction evidence="2">
        <text>thiamine phosphate + ATP = thiamine diphosphate + ADP</text>
        <dbReference type="Rhea" id="RHEA:15913"/>
        <dbReference type="ChEBI" id="CHEBI:30616"/>
        <dbReference type="ChEBI" id="CHEBI:37575"/>
        <dbReference type="ChEBI" id="CHEBI:58937"/>
        <dbReference type="ChEBI" id="CHEBI:456216"/>
        <dbReference type="EC" id="2.7.4.16"/>
    </reaction>
</comment>
<comment type="caution">
    <text evidence="2">Lacks conserved residue(s) required for the propagation of feature annotation.</text>
</comment>
<dbReference type="GO" id="GO:0005524">
    <property type="term" value="F:ATP binding"/>
    <property type="evidence" value="ECO:0007669"/>
    <property type="project" value="UniProtKB-UniRule"/>
</dbReference>
<keyword evidence="2" id="KW-0479">Metal-binding</keyword>
<comment type="similarity">
    <text evidence="2">Belongs to the thiamine-monophosphate kinase family.</text>
</comment>
<dbReference type="UniPathway" id="UPA00060">
    <property type="reaction ID" value="UER00142"/>
</dbReference>
<dbReference type="AlphaFoldDB" id="A0A6M4GVQ3"/>
<proteinExistence type="inferred from homology"/>
<comment type="pathway">
    <text evidence="2">Cofactor biosynthesis; thiamine diphosphate biosynthesis; thiamine diphosphate from thiamine phosphate: step 1/1.</text>
</comment>
<name>A0A6M4GVQ3_9PROT</name>
<evidence type="ECO:0000259" key="3">
    <source>
        <dbReference type="Pfam" id="PF00586"/>
    </source>
</evidence>
<feature type="binding site" evidence="2">
    <location>
        <position position="78"/>
    </location>
    <ligand>
        <name>Mg(2+)</name>
        <dbReference type="ChEBI" id="CHEBI:18420"/>
        <label>2</label>
    </ligand>
</feature>
<dbReference type="EMBL" id="CP053069">
    <property type="protein sequence ID" value="QJR10564.1"/>
    <property type="molecule type" value="Genomic_DNA"/>
</dbReference>
<comment type="function">
    <text evidence="2">Catalyzes the ATP-dependent phosphorylation of thiamine-monophosphate (TMP) to form thiamine-pyrophosphate (TPP), the active form of vitamin B1.</text>
</comment>
<feature type="binding site" evidence="2">
    <location>
        <position position="50"/>
    </location>
    <ligand>
        <name>Mg(2+)</name>
        <dbReference type="ChEBI" id="CHEBI:18420"/>
        <label>1</label>
    </ligand>
</feature>
<feature type="binding site" evidence="2">
    <location>
        <position position="216"/>
    </location>
    <ligand>
        <name>ATP</name>
        <dbReference type="ChEBI" id="CHEBI:30616"/>
    </ligand>
</feature>
<organism evidence="5 6">
    <name type="scientific">Usitatibacter rugosus</name>
    <dbReference type="NCBI Taxonomy" id="2732067"/>
    <lineage>
        <taxon>Bacteria</taxon>
        <taxon>Pseudomonadati</taxon>
        <taxon>Pseudomonadota</taxon>
        <taxon>Betaproteobacteria</taxon>
        <taxon>Nitrosomonadales</taxon>
        <taxon>Usitatibacteraceae</taxon>
        <taxon>Usitatibacter</taxon>
    </lineage>
</organism>
<evidence type="ECO:0000259" key="4">
    <source>
        <dbReference type="Pfam" id="PF02769"/>
    </source>
</evidence>
<keyword evidence="2" id="KW-0067">ATP-binding</keyword>
<feature type="binding site" evidence="2">
    <location>
        <position position="48"/>
    </location>
    <ligand>
        <name>Mg(2+)</name>
        <dbReference type="ChEBI" id="CHEBI:18420"/>
        <label>4</label>
    </ligand>
</feature>
<comment type="miscellaneous">
    <text evidence="2">Reaction mechanism of ThiL seems to utilize a direct, inline transfer of the gamma-phosphate of ATP to TMP rather than a phosphorylated enzyme intermediate.</text>
</comment>